<name>A0AAE1I4D5_9NEOP</name>
<keyword evidence="1" id="KW-0696">RNA-directed RNA polymerase</keyword>
<keyword evidence="1" id="KW-0548">Nucleotidyltransferase</keyword>
<dbReference type="EMBL" id="JAHWGI010001439">
    <property type="protein sequence ID" value="KAK3932741.1"/>
    <property type="molecule type" value="Genomic_DNA"/>
</dbReference>
<keyword evidence="2" id="KW-1185">Reference proteome</keyword>
<keyword evidence="1" id="KW-0808">Transferase</keyword>
<proteinExistence type="predicted"/>
<reference evidence="1" key="2">
    <citation type="journal article" date="2023" name="BMC Genomics">
        <title>Pest status, molecular evolution, and epigenetic factors derived from the genome assembly of Frankliniella fusca, a thysanopteran phytovirus vector.</title>
        <authorList>
            <person name="Catto M.A."/>
            <person name="Labadie P.E."/>
            <person name="Jacobson A.L."/>
            <person name="Kennedy G.G."/>
            <person name="Srinivasan R."/>
            <person name="Hunt B.G."/>
        </authorList>
    </citation>
    <scope>NUCLEOTIDE SEQUENCE</scope>
    <source>
        <strain evidence="1">PL_HMW_Pooled</strain>
    </source>
</reference>
<dbReference type="GO" id="GO:0003968">
    <property type="term" value="F:RNA-directed RNA polymerase activity"/>
    <property type="evidence" value="ECO:0007669"/>
    <property type="project" value="UniProtKB-KW"/>
</dbReference>
<dbReference type="Proteomes" id="UP001219518">
    <property type="component" value="Unassembled WGS sequence"/>
</dbReference>
<organism evidence="1 2">
    <name type="scientific">Frankliniella fusca</name>
    <dbReference type="NCBI Taxonomy" id="407009"/>
    <lineage>
        <taxon>Eukaryota</taxon>
        <taxon>Metazoa</taxon>
        <taxon>Ecdysozoa</taxon>
        <taxon>Arthropoda</taxon>
        <taxon>Hexapoda</taxon>
        <taxon>Insecta</taxon>
        <taxon>Pterygota</taxon>
        <taxon>Neoptera</taxon>
        <taxon>Paraneoptera</taxon>
        <taxon>Thysanoptera</taxon>
        <taxon>Terebrantia</taxon>
        <taxon>Thripoidea</taxon>
        <taxon>Thripidae</taxon>
        <taxon>Frankliniella</taxon>
    </lineage>
</organism>
<comment type="caution">
    <text evidence="1">The sequence shown here is derived from an EMBL/GenBank/DDBJ whole genome shotgun (WGS) entry which is preliminary data.</text>
</comment>
<gene>
    <name evidence="1" type="ORF">KUF71_002712</name>
</gene>
<protein>
    <submittedName>
        <fullName evidence="1">RNA-directed RNA polymerase</fullName>
    </submittedName>
</protein>
<dbReference type="AlphaFoldDB" id="A0AAE1I4D5"/>
<evidence type="ECO:0000313" key="1">
    <source>
        <dbReference type="EMBL" id="KAK3932741.1"/>
    </source>
</evidence>
<reference evidence="1" key="1">
    <citation type="submission" date="2021-07" db="EMBL/GenBank/DDBJ databases">
        <authorList>
            <person name="Catto M.A."/>
            <person name="Jacobson A."/>
            <person name="Kennedy G."/>
            <person name="Labadie P."/>
            <person name="Hunt B.G."/>
            <person name="Srinivasan R."/>
        </authorList>
    </citation>
    <scope>NUCLEOTIDE SEQUENCE</scope>
    <source>
        <strain evidence="1">PL_HMW_Pooled</strain>
        <tissue evidence="1">Head</tissue>
    </source>
</reference>
<sequence length="760" mass="86584">MPCDPAASEVDLEINFGPDYFWNYVACEETDIEATPIVQGLSLIEQFAEEEPEPEPEEEASTLENISSGDQCREVLYPGASVNVWESLASILAFVQSEHISGSGLGRLLSLIDLHLPQPNNFFKSKHTVFKMFENLKDPIEVHYFCSICYKTCMSVTDLCDLCKDETRTVEYFLTFPLAPQVRKMFERPVFVQNLRYNQTRVKTNQSNIEDIFDGQAYQAAESQGRTTRIWGSTVKPYSNVYLLPIYKDLDTLRKGIDVKCHGESEMQKVKCSVLCGTCDAPATAAFLNIKTHSGFYSCPICITKGSKPGDTTVFPFEDAPLRNMVDYKEQVKLAVGNQMILQKTIRNEERFCGIRGPTILSELVDDIFSSMAIDPMHCLYLGVMRQMLKIWFVDGKYQDKAKLLTQKLLQLTPPEYLHRAPQAIEKLVHWKATEFRSFLFNLSMVLLQDLLESRDFDHFSLFVKGVALLYTSSISQDDLRESEMLLTRFVREFQNLYTVDSMSHNLHMCLHLTHCVKLLGPLWSVSCFNFEDINGRILNLLHGTRHMGLQIHSNIGIITQLPITIHNLKDGPVKDFCKNIKGRYRMNISEVISSGLHCVGNFSDLSVENAWVAGTLQREIPVNPSSTFKLFHRLLKHRLLFVSSSYRRGGRVSSYVSYNRNCVVKYGNILYFVKLICNCSHYCMCSPKFFAIVKPVPVTPCKTNVVVFNHLFKCDTSDQEESFFNTDVVAVHDLQFVLFKIEHAGSTYLAAPLNNLELE</sequence>
<evidence type="ECO:0000313" key="2">
    <source>
        <dbReference type="Proteomes" id="UP001219518"/>
    </source>
</evidence>
<dbReference type="PANTHER" id="PTHR46579">
    <property type="entry name" value="F5/8 TYPE C DOMAIN-CONTAINING PROTEIN-RELATED"/>
    <property type="match status" value="1"/>
</dbReference>
<accession>A0AAE1I4D5</accession>
<dbReference type="PANTHER" id="PTHR46579:SF1">
    <property type="entry name" value="F5_8 TYPE C DOMAIN-CONTAINING PROTEIN"/>
    <property type="match status" value="1"/>
</dbReference>